<proteinExistence type="predicted"/>
<dbReference type="Proteomes" id="UP001296104">
    <property type="component" value="Unassembled WGS sequence"/>
</dbReference>
<evidence type="ECO:0000313" key="1">
    <source>
        <dbReference type="EMBL" id="CAK3900484.1"/>
    </source>
</evidence>
<reference evidence="1" key="1">
    <citation type="submission" date="2023-11" db="EMBL/GenBank/DDBJ databases">
        <authorList>
            <person name="Alioto T."/>
            <person name="Alioto T."/>
            <person name="Gomez Garrido J."/>
        </authorList>
    </citation>
    <scope>NUCLEOTIDE SEQUENCE</scope>
</reference>
<protein>
    <submittedName>
        <fullName evidence="1">Uncharacterized protein</fullName>
    </submittedName>
</protein>
<organism evidence="1 2">
    <name type="scientific">Lecanosticta acicola</name>
    <dbReference type="NCBI Taxonomy" id="111012"/>
    <lineage>
        <taxon>Eukaryota</taxon>
        <taxon>Fungi</taxon>
        <taxon>Dikarya</taxon>
        <taxon>Ascomycota</taxon>
        <taxon>Pezizomycotina</taxon>
        <taxon>Dothideomycetes</taxon>
        <taxon>Dothideomycetidae</taxon>
        <taxon>Mycosphaerellales</taxon>
        <taxon>Mycosphaerellaceae</taxon>
        <taxon>Lecanosticta</taxon>
    </lineage>
</organism>
<comment type="caution">
    <text evidence="1">The sequence shown here is derived from an EMBL/GenBank/DDBJ whole genome shotgun (WGS) entry which is preliminary data.</text>
</comment>
<gene>
    <name evidence="1" type="ORF">LECACI_7A002450</name>
</gene>
<sequence>MSDPATHESPFLSLPGEMREMIYAFVFMDPYTQAGPMDSLVQRVPHSSSLRCVSRALHQDTARCYDNALKLYDGKRQGMVEGLVKYYEDNTPEMIAKVGVGKCIALLSEKTGDGKLCRHECARRKREGEMGCYMCEDPAHRECFECGRNLLIPFFCLTPTFNFPAPATIVPGTHGSRQTITGLSIASVPRSRVERLRPGSKLAMPTASFPWYWWQELAARHKAIDVRCCVRMDAIDQYYRTPQPKRSRFTEAVIRAMEKTDGKDMEFVGKVERKLCRSGKLRWEGEFERRAIAKARMHRVPVEVFKPDGFGVAEKKKA</sequence>
<dbReference type="EMBL" id="CAVMBE010000010">
    <property type="protein sequence ID" value="CAK3900484.1"/>
    <property type="molecule type" value="Genomic_DNA"/>
</dbReference>
<accession>A0AAI9E8K8</accession>
<keyword evidence="2" id="KW-1185">Reference proteome</keyword>
<dbReference type="AlphaFoldDB" id="A0AAI9E8K8"/>
<evidence type="ECO:0000313" key="2">
    <source>
        <dbReference type="Proteomes" id="UP001296104"/>
    </source>
</evidence>
<name>A0AAI9E8K8_9PEZI</name>